<gene>
    <name evidence="1" type="ORF">CLUMA_CG002418</name>
</gene>
<dbReference type="AlphaFoldDB" id="A0A1J1HM11"/>
<organism evidence="1 2">
    <name type="scientific">Clunio marinus</name>
    <dbReference type="NCBI Taxonomy" id="568069"/>
    <lineage>
        <taxon>Eukaryota</taxon>
        <taxon>Metazoa</taxon>
        <taxon>Ecdysozoa</taxon>
        <taxon>Arthropoda</taxon>
        <taxon>Hexapoda</taxon>
        <taxon>Insecta</taxon>
        <taxon>Pterygota</taxon>
        <taxon>Neoptera</taxon>
        <taxon>Endopterygota</taxon>
        <taxon>Diptera</taxon>
        <taxon>Nematocera</taxon>
        <taxon>Chironomoidea</taxon>
        <taxon>Chironomidae</taxon>
        <taxon>Clunio</taxon>
    </lineage>
</organism>
<proteinExistence type="predicted"/>
<dbReference type="Proteomes" id="UP000183832">
    <property type="component" value="Unassembled WGS sequence"/>
</dbReference>
<sequence>MRSKHLKINIHSELVIYSIVKVCHMFSSSCFHFKESKSFKNDSLKYFWLEEKLSLKWWKIGSSNRSFKSFQLLIVPLGFHVEYSVLIN</sequence>
<reference evidence="1 2" key="1">
    <citation type="submission" date="2015-04" db="EMBL/GenBank/DDBJ databases">
        <authorList>
            <person name="Syromyatnikov M.Y."/>
            <person name="Popov V.N."/>
        </authorList>
    </citation>
    <scope>NUCLEOTIDE SEQUENCE [LARGE SCALE GENOMIC DNA]</scope>
</reference>
<keyword evidence="2" id="KW-1185">Reference proteome</keyword>
<protein>
    <submittedName>
        <fullName evidence="1">CLUMA_CG002418, isoform A</fullName>
    </submittedName>
</protein>
<evidence type="ECO:0000313" key="2">
    <source>
        <dbReference type="Proteomes" id="UP000183832"/>
    </source>
</evidence>
<dbReference type="EMBL" id="CVRI01000009">
    <property type="protein sequence ID" value="CRK88578.1"/>
    <property type="molecule type" value="Genomic_DNA"/>
</dbReference>
<name>A0A1J1HM11_9DIPT</name>
<evidence type="ECO:0000313" key="1">
    <source>
        <dbReference type="EMBL" id="CRK88578.1"/>
    </source>
</evidence>
<accession>A0A1J1HM11</accession>